<accession>A0A218WUV4</accession>
<reference evidence="3 5" key="3">
    <citation type="submission" date="2017-11" db="EMBL/GenBank/DDBJ databases">
        <title>De-novo sequencing of pomegranate (Punica granatum L.) genome.</title>
        <authorList>
            <person name="Akparov Z."/>
            <person name="Amiraslanov A."/>
            <person name="Hajiyeva S."/>
            <person name="Abbasov M."/>
            <person name="Kaur K."/>
            <person name="Hamwieh A."/>
            <person name="Solovyev V."/>
            <person name="Salamov A."/>
            <person name="Braich B."/>
            <person name="Kosarev P."/>
            <person name="Mahmoud A."/>
            <person name="Hajiyev E."/>
            <person name="Babayeva S."/>
            <person name="Izzatullayeva V."/>
            <person name="Mammadov A."/>
            <person name="Mammadov A."/>
            <person name="Sharifova S."/>
            <person name="Ojaghi J."/>
            <person name="Eynullazada K."/>
            <person name="Bayramov B."/>
            <person name="Abdulazimova A."/>
            <person name="Shahmuradov I."/>
        </authorList>
    </citation>
    <scope>NUCLEOTIDE SEQUENCE [LARGE SCALE GENOMIC DNA]</scope>
    <source>
        <strain evidence="3">AG2017</strain>
        <strain evidence="5">cv. AG2017</strain>
        <tissue evidence="3">Leaf</tissue>
    </source>
</reference>
<evidence type="ECO:0000313" key="5">
    <source>
        <dbReference type="Proteomes" id="UP000233551"/>
    </source>
</evidence>
<gene>
    <name evidence="2" type="ORF">CDL15_Pgr009786</name>
    <name evidence="3" type="ORF">CRG98_002604</name>
</gene>
<dbReference type="EMBL" id="MTKT01003224">
    <property type="protein sequence ID" value="OWM76140.1"/>
    <property type="molecule type" value="Genomic_DNA"/>
</dbReference>
<evidence type="ECO:0000313" key="2">
    <source>
        <dbReference type="EMBL" id="OWM76140.1"/>
    </source>
</evidence>
<dbReference type="PANTHER" id="PTHR31263">
    <property type="entry name" value="CELLULASE FAMILY PROTEIN (AFU_ORTHOLOGUE AFUA_5G14560)"/>
    <property type="match status" value="1"/>
</dbReference>
<dbReference type="Proteomes" id="UP000233551">
    <property type="component" value="Unassembled WGS sequence"/>
</dbReference>
<feature type="chain" id="PRO_5014071808" evidence="1">
    <location>
        <begin position="27"/>
        <end position="149"/>
    </location>
</feature>
<evidence type="ECO:0000313" key="4">
    <source>
        <dbReference type="Proteomes" id="UP000197138"/>
    </source>
</evidence>
<sequence>MELLLPESLLMMFVFASYLCIESVHVEPIAVQVHRSLFGKLAVDRGREGWWAKLACVDWPSHLQPVLAEGLNKQPVDNIIEKIKLMGFNCVSWFTWPVELAINETLNQLTMKESFTGLRLAPQALANIEARNPWASNLILGCFPIGYMK</sequence>
<dbReference type="AlphaFoldDB" id="A0A218WUV4"/>
<dbReference type="PANTHER" id="PTHR31263:SF44">
    <property type="entry name" value="OS04G0481200 PROTEIN"/>
    <property type="match status" value="1"/>
</dbReference>
<dbReference type="EMBL" id="PGOL01000105">
    <property type="protein sequence ID" value="PKI77101.1"/>
    <property type="molecule type" value="Genomic_DNA"/>
</dbReference>
<organism evidence="2 4">
    <name type="scientific">Punica granatum</name>
    <name type="common">Pomegranate</name>
    <dbReference type="NCBI Taxonomy" id="22663"/>
    <lineage>
        <taxon>Eukaryota</taxon>
        <taxon>Viridiplantae</taxon>
        <taxon>Streptophyta</taxon>
        <taxon>Embryophyta</taxon>
        <taxon>Tracheophyta</taxon>
        <taxon>Spermatophyta</taxon>
        <taxon>Magnoliopsida</taxon>
        <taxon>eudicotyledons</taxon>
        <taxon>Gunneridae</taxon>
        <taxon>Pentapetalae</taxon>
        <taxon>rosids</taxon>
        <taxon>malvids</taxon>
        <taxon>Myrtales</taxon>
        <taxon>Lythraceae</taxon>
        <taxon>Punica</taxon>
    </lineage>
</organism>
<keyword evidence="5" id="KW-1185">Reference proteome</keyword>
<keyword evidence="1" id="KW-0732">Signal</keyword>
<dbReference type="Proteomes" id="UP000197138">
    <property type="component" value="Unassembled WGS sequence"/>
</dbReference>
<comment type="caution">
    <text evidence="2">The sequence shown here is derived from an EMBL/GenBank/DDBJ whole genome shotgun (WGS) entry which is preliminary data.</text>
</comment>
<feature type="signal peptide" evidence="1">
    <location>
        <begin position="1"/>
        <end position="26"/>
    </location>
</feature>
<protein>
    <submittedName>
        <fullName evidence="2">Uncharacterized protein</fullName>
    </submittedName>
</protein>
<proteinExistence type="predicted"/>
<reference evidence="4" key="1">
    <citation type="journal article" date="2017" name="Plant J.">
        <title>The pomegranate (Punica granatum L.) genome and the genomics of punicalagin biosynthesis.</title>
        <authorList>
            <person name="Qin G."/>
            <person name="Xu C."/>
            <person name="Ming R."/>
            <person name="Tang H."/>
            <person name="Guyot R."/>
            <person name="Kramer E.M."/>
            <person name="Hu Y."/>
            <person name="Yi X."/>
            <person name="Qi Y."/>
            <person name="Xu X."/>
            <person name="Gao Z."/>
            <person name="Pan H."/>
            <person name="Jian J."/>
            <person name="Tian Y."/>
            <person name="Yue Z."/>
            <person name="Xu Y."/>
        </authorList>
    </citation>
    <scope>NUCLEOTIDE SEQUENCE [LARGE SCALE GENOMIC DNA]</scope>
    <source>
        <strain evidence="4">cv. Dabenzi</strain>
    </source>
</reference>
<name>A0A218WUV4_PUNGR</name>
<dbReference type="STRING" id="22663.A0A218WUV4"/>
<evidence type="ECO:0000256" key="1">
    <source>
        <dbReference type="SAM" id="SignalP"/>
    </source>
</evidence>
<reference evidence="2" key="2">
    <citation type="submission" date="2017-06" db="EMBL/GenBank/DDBJ databases">
        <title>The pomegranate genome and the genomics of punicalagin biosynthesis.</title>
        <authorList>
            <person name="Xu C."/>
        </authorList>
    </citation>
    <scope>NUCLEOTIDE SEQUENCE [LARGE SCALE GENOMIC DNA]</scope>
    <source>
        <tissue evidence="2">Fresh leaf</tissue>
    </source>
</reference>
<evidence type="ECO:0000313" key="3">
    <source>
        <dbReference type="EMBL" id="PKI77101.1"/>
    </source>
</evidence>
<dbReference type="Gene3D" id="3.20.20.80">
    <property type="entry name" value="Glycosidases"/>
    <property type="match status" value="1"/>
</dbReference>